<name>A0A2T0T7P4_9PSEU</name>
<comment type="caution">
    <text evidence="2">The sequence shown here is derived from an EMBL/GenBank/DDBJ whole genome shotgun (WGS) entry which is preliminary data.</text>
</comment>
<gene>
    <name evidence="2" type="ORF">CLV43_105444</name>
</gene>
<keyword evidence="2" id="KW-0560">Oxidoreductase</keyword>
<organism evidence="2 3">
    <name type="scientific">Umezawaea tangerina</name>
    <dbReference type="NCBI Taxonomy" id="84725"/>
    <lineage>
        <taxon>Bacteria</taxon>
        <taxon>Bacillati</taxon>
        <taxon>Actinomycetota</taxon>
        <taxon>Actinomycetes</taxon>
        <taxon>Pseudonocardiales</taxon>
        <taxon>Pseudonocardiaceae</taxon>
        <taxon>Umezawaea</taxon>
    </lineage>
</organism>
<dbReference type="Proteomes" id="UP000239494">
    <property type="component" value="Unassembled WGS sequence"/>
</dbReference>
<dbReference type="InterPro" id="IPR029068">
    <property type="entry name" value="Glyas_Bleomycin-R_OHBP_Dase"/>
</dbReference>
<keyword evidence="3" id="KW-1185">Reference proteome</keyword>
<evidence type="ECO:0000259" key="1">
    <source>
        <dbReference type="PROSITE" id="PS51819"/>
    </source>
</evidence>
<accession>A0A2T0T7P4</accession>
<reference evidence="2 3" key="1">
    <citation type="submission" date="2018-03" db="EMBL/GenBank/DDBJ databases">
        <title>Genomic Encyclopedia of Archaeal and Bacterial Type Strains, Phase II (KMG-II): from individual species to whole genera.</title>
        <authorList>
            <person name="Goeker M."/>
        </authorList>
    </citation>
    <scope>NUCLEOTIDE SEQUENCE [LARGE SCALE GENOMIC DNA]</scope>
    <source>
        <strain evidence="2 3">DSM 44720</strain>
    </source>
</reference>
<dbReference type="Pfam" id="PF00903">
    <property type="entry name" value="Glyoxalase"/>
    <property type="match status" value="2"/>
</dbReference>
<evidence type="ECO:0000313" key="2">
    <source>
        <dbReference type="EMBL" id="PRY41686.1"/>
    </source>
</evidence>
<proteinExistence type="predicted"/>
<dbReference type="AlphaFoldDB" id="A0A2T0T7P4"/>
<dbReference type="PANTHER" id="PTHR36113:SF1">
    <property type="entry name" value="GLYOXALASE_BLEOMYCIN RESISTANCE PROTEIN_DIOXYGENASE"/>
    <property type="match status" value="1"/>
</dbReference>
<sequence>MITHLQSVEIHASDPAELLRFYEDVWGLSRVAESGDRIQLRGRGPEHHVLTLAAGEDHRLGGIGLAAGSTSDVAELTERLRAEPVEILAASDTRVEFLDPEGRRIEVSCGLPVHAEPSPNAYGPDRLSHIVLNSVDLAASKDFYTRVLGFKISDTYENDQMVFLRCNALHHCIVLAPGEWTSLNHVAFEVRDTDEVMKALGRMRKAGYDTVWGPGRHGPGGNVFCYFVDPVGNVIEYTAELLEVDDDWVPSEWPRTQENADVWGTSGGITPEVVRAMSNPPRESAR</sequence>
<dbReference type="PROSITE" id="PS51819">
    <property type="entry name" value="VOC"/>
    <property type="match status" value="2"/>
</dbReference>
<dbReference type="InterPro" id="IPR051332">
    <property type="entry name" value="Fosfomycin_Res_Enzymes"/>
</dbReference>
<dbReference type="GO" id="GO:0051213">
    <property type="term" value="F:dioxygenase activity"/>
    <property type="evidence" value="ECO:0007669"/>
    <property type="project" value="UniProtKB-KW"/>
</dbReference>
<dbReference type="SUPFAM" id="SSF54593">
    <property type="entry name" value="Glyoxalase/Bleomycin resistance protein/Dihydroxybiphenyl dioxygenase"/>
    <property type="match status" value="2"/>
</dbReference>
<dbReference type="RefSeq" id="WP_170155920.1">
    <property type="nucleotide sequence ID" value="NZ_PVTF01000005.1"/>
</dbReference>
<dbReference type="Gene3D" id="3.10.180.10">
    <property type="entry name" value="2,3-Dihydroxybiphenyl 1,2-Dioxygenase, domain 1"/>
    <property type="match status" value="2"/>
</dbReference>
<feature type="domain" description="VOC" evidence="1">
    <location>
        <begin position="4"/>
        <end position="110"/>
    </location>
</feature>
<dbReference type="PANTHER" id="PTHR36113">
    <property type="entry name" value="LYASE, PUTATIVE-RELATED-RELATED"/>
    <property type="match status" value="1"/>
</dbReference>
<dbReference type="InterPro" id="IPR004360">
    <property type="entry name" value="Glyas_Fos-R_dOase_dom"/>
</dbReference>
<dbReference type="EMBL" id="PVTF01000005">
    <property type="protein sequence ID" value="PRY41686.1"/>
    <property type="molecule type" value="Genomic_DNA"/>
</dbReference>
<evidence type="ECO:0000313" key="3">
    <source>
        <dbReference type="Proteomes" id="UP000239494"/>
    </source>
</evidence>
<protein>
    <submittedName>
        <fullName evidence="2">Catechol-2,3-dioxygenase</fullName>
    </submittedName>
</protein>
<keyword evidence="2" id="KW-0223">Dioxygenase</keyword>
<feature type="domain" description="VOC" evidence="1">
    <location>
        <begin position="126"/>
        <end position="240"/>
    </location>
</feature>
<dbReference type="InterPro" id="IPR037523">
    <property type="entry name" value="VOC_core"/>
</dbReference>